<evidence type="ECO:0000313" key="1">
    <source>
        <dbReference type="EMBL" id="RUS27508.1"/>
    </source>
</evidence>
<dbReference type="EMBL" id="RBNJ01008253">
    <property type="protein sequence ID" value="RUS27508.1"/>
    <property type="molecule type" value="Genomic_DNA"/>
</dbReference>
<gene>
    <name evidence="1" type="ORF">BC938DRAFT_483148</name>
</gene>
<dbReference type="AlphaFoldDB" id="A0A433QCH8"/>
<dbReference type="Proteomes" id="UP000274822">
    <property type="component" value="Unassembled WGS sequence"/>
</dbReference>
<organism evidence="1 2">
    <name type="scientific">Jimgerdemannia flammicorona</name>
    <dbReference type="NCBI Taxonomy" id="994334"/>
    <lineage>
        <taxon>Eukaryota</taxon>
        <taxon>Fungi</taxon>
        <taxon>Fungi incertae sedis</taxon>
        <taxon>Mucoromycota</taxon>
        <taxon>Mucoromycotina</taxon>
        <taxon>Endogonomycetes</taxon>
        <taxon>Endogonales</taxon>
        <taxon>Endogonaceae</taxon>
        <taxon>Jimgerdemannia</taxon>
    </lineage>
</organism>
<reference evidence="1 2" key="1">
    <citation type="journal article" date="2018" name="New Phytol.">
        <title>Phylogenomics of Endogonaceae and evolution of mycorrhizas within Mucoromycota.</title>
        <authorList>
            <person name="Chang Y."/>
            <person name="Desiro A."/>
            <person name="Na H."/>
            <person name="Sandor L."/>
            <person name="Lipzen A."/>
            <person name="Clum A."/>
            <person name="Barry K."/>
            <person name="Grigoriev I.V."/>
            <person name="Martin F.M."/>
            <person name="Stajich J.E."/>
            <person name="Smith M.E."/>
            <person name="Bonito G."/>
            <person name="Spatafora J.W."/>
        </authorList>
    </citation>
    <scope>NUCLEOTIDE SEQUENCE [LARGE SCALE GENOMIC DNA]</scope>
    <source>
        <strain evidence="1 2">AD002</strain>
    </source>
</reference>
<evidence type="ECO:0000313" key="2">
    <source>
        <dbReference type="Proteomes" id="UP000274822"/>
    </source>
</evidence>
<protein>
    <submittedName>
        <fullName evidence="1">Uncharacterized protein</fullName>
    </submittedName>
</protein>
<comment type="caution">
    <text evidence="1">The sequence shown here is derived from an EMBL/GenBank/DDBJ whole genome shotgun (WGS) entry which is preliminary data.</text>
</comment>
<proteinExistence type="predicted"/>
<sequence length="234" mass="27017">MEDQAKITAWVTNHINDLQPYNFYYKFERIEALRLELPTTKRLFNPLFYYIIDHTGQHGPTADLFDLERMRLTISEDIVFTLPELSLDQDQFFDALINADDLDNVRATTPEQKKVKHMVSRIFDSITNGDHKLTEMEHLCRNVMPLMDATVRGTPQLRVSYGERTLNATAERQNKKRNPANRARAGYKVDIIIEFSGLHWMPETRFLAGSHAAHGQKNGWISSSWRGSFVTCGL</sequence>
<keyword evidence="2" id="KW-1185">Reference proteome</keyword>
<accession>A0A433QCH8</accession>
<name>A0A433QCH8_9FUNG</name>